<dbReference type="Gene3D" id="3.30.70.1820">
    <property type="entry name" value="L1 transposable element, RRM domain"/>
    <property type="match status" value="1"/>
</dbReference>
<dbReference type="Proteomes" id="UP000472276">
    <property type="component" value="Unassembled WGS sequence"/>
</dbReference>
<dbReference type="Ensembl" id="ENSOABT00000068790.1">
    <property type="protein sequence ID" value="ENSOABP00000073728.1"/>
    <property type="gene ID" value="ENSOABG00000039483.1"/>
</dbReference>
<sequence length="240" mass="27048">MSAIARLETSVDSKLTAISTTMNAMEATLSTVTGRIHDIEEAVNGHDERIAVLEALCDSLQKGYDLHHKKLDDLESRSRRQNIRILGVAEGTEKGNPLDFASELIPKFLGSENFTGRVVVDRAHRALGPKPADGDRPRPFIVRLHYYQTRERILRLAAQKAPLQYNGAKVFIFPDLTAEVLARRKKFEEVHKRCRAADLRYGFIHPARFRVTLDGVTKTFDKPEAAKRFLDQKLAVGTNE</sequence>
<evidence type="ECO:0008006" key="3">
    <source>
        <dbReference type="Google" id="ProtNLM"/>
    </source>
</evidence>
<reference evidence="1" key="3">
    <citation type="submission" date="2025-09" db="UniProtKB">
        <authorList>
            <consortium name="Ensembl"/>
        </authorList>
    </citation>
    <scope>IDENTIFICATION</scope>
</reference>
<reference evidence="2" key="1">
    <citation type="submission" date="2020-03" db="EMBL/GenBank/DDBJ databases">
        <title>Evolution of repeat sequences and sex chromosomes of tilapia species revealed by chromosome-level genomes.</title>
        <authorList>
            <person name="Xu L."/>
            <person name="Tao W."/>
            <person name="Wang D."/>
            <person name="Zhou Q."/>
        </authorList>
    </citation>
    <scope>NUCLEOTIDE SEQUENCE [LARGE SCALE GENOMIC DNA]</scope>
    <source>
        <strain evidence="2">Israel</strain>
    </source>
</reference>
<proteinExistence type="predicted"/>
<accession>A0AAZ1Y1R8</accession>
<dbReference type="InterPro" id="IPR004244">
    <property type="entry name" value="Transposase_22"/>
</dbReference>
<dbReference type="PANTHER" id="PTHR11505">
    <property type="entry name" value="L1 TRANSPOSABLE ELEMENT-RELATED"/>
    <property type="match status" value="1"/>
</dbReference>
<organism evidence="1 2">
    <name type="scientific">Oreochromis aureus</name>
    <name type="common">Israeli tilapia</name>
    <name type="synonym">Chromis aureus</name>
    <dbReference type="NCBI Taxonomy" id="47969"/>
    <lineage>
        <taxon>Eukaryota</taxon>
        <taxon>Metazoa</taxon>
        <taxon>Chordata</taxon>
        <taxon>Craniata</taxon>
        <taxon>Vertebrata</taxon>
        <taxon>Euteleostomi</taxon>
        <taxon>Actinopterygii</taxon>
        <taxon>Neopterygii</taxon>
        <taxon>Teleostei</taxon>
        <taxon>Neoteleostei</taxon>
        <taxon>Acanthomorphata</taxon>
        <taxon>Ovalentaria</taxon>
        <taxon>Cichlomorphae</taxon>
        <taxon>Cichliformes</taxon>
        <taxon>Cichlidae</taxon>
        <taxon>African cichlids</taxon>
        <taxon>Pseudocrenilabrinae</taxon>
        <taxon>Oreochromini</taxon>
        <taxon>Oreochromis</taxon>
    </lineage>
</organism>
<reference evidence="1" key="2">
    <citation type="submission" date="2025-08" db="UniProtKB">
        <authorList>
            <consortium name="Ensembl"/>
        </authorList>
    </citation>
    <scope>IDENTIFICATION</scope>
</reference>
<name>A0AAZ1Y1R8_OREAU</name>
<dbReference type="Gene3D" id="1.20.5.340">
    <property type="match status" value="1"/>
</dbReference>
<protein>
    <recommendedName>
        <fullName evidence="3">L1 transposable element RRM domain-containing protein</fullName>
    </recommendedName>
</protein>
<evidence type="ECO:0000313" key="2">
    <source>
        <dbReference type="Proteomes" id="UP000472276"/>
    </source>
</evidence>
<keyword evidence="2" id="KW-1185">Reference proteome</keyword>
<dbReference type="AlphaFoldDB" id="A0AAZ1Y1R8"/>
<evidence type="ECO:0000313" key="1">
    <source>
        <dbReference type="Ensembl" id="ENSOABP00000073728.1"/>
    </source>
</evidence>